<dbReference type="PATRIC" id="fig|158899.10.peg.1411"/>
<gene>
    <name evidence="2" type="ORF">CFter6_1400</name>
</gene>
<sequence length="56" mass="6489">MPLGKSFFFWKLPAQIQSVNPALYIHRFVKSGGSTQAKSKSKKRMKPLKNSIFNYR</sequence>
<dbReference type="Proteomes" id="UP000072421">
    <property type="component" value="Chromosome"/>
</dbReference>
<evidence type="ECO:0000313" key="3">
    <source>
        <dbReference type="Proteomes" id="UP000072421"/>
    </source>
</evidence>
<feature type="region of interest" description="Disordered" evidence="1">
    <location>
        <begin position="33"/>
        <end position="56"/>
    </location>
</feature>
<dbReference type="AlphaFoldDB" id="A0A127P8F9"/>
<protein>
    <submittedName>
        <fullName evidence="2">Uncharacterized protein</fullName>
    </submittedName>
</protein>
<dbReference type="EMBL" id="CP013232">
    <property type="protein sequence ID" value="AMO94110.1"/>
    <property type="molecule type" value="Genomic_DNA"/>
</dbReference>
<evidence type="ECO:0000256" key="1">
    <source>
        <dbReference type="SAM" id="MobiDB-lite"/>
    </source>
</evidence>
<proteinExistence type="predicted"/>
<accession>A0A127P8F9</accession>
<reference evidence="2 3" key="1">
    <citation type="submission" date="2015-11" db="EMBL/GenBank/DDBJ databases">
        <title>Exploring the genomic traits of fungus-feeding bacterial genus Collimonas.</title>
        <authorList>
            <person name="Song C."/>
            <person name="Schmidt R."/>
            <person name="de Jager V."/>
            <person name="Krzyzanowska D."/>
            <person name="Jongedijk E."/>
            <person name="Cankar K."/>
            <person name="Beekwilder J."/>
            <person name="van Veen A."/>
            <person name="de Boer W."/>
            <person name="van Veen J.A."/>
            <person name="Garbeva P."/>
        </authorList>
    </citation>
    <scope>NUCLEOTIDE SEQUENCE [LARGE SCALE GENOMIC DNA]</scope>
    <source>
        <strain evidence="2 3">Ter6</strain>
    </source>
</reference>
<organism evidence="2">
    <name type="scientific">Collimonas fungivorans</name>
    <dbReference type="NCBI Taxonomy" id="158899"/>
    <lineage>
        <taxon>Bacteria</taxon>
        <taxon>Pseudomonadati</taxon>
        <taxon>Pseudomonadota</taxon>
        <taxon>Betaproteobacteria</taxon>
        <taxon>Burkholderiales</taxon>
        <taxon>Oxalobacteraceae</taxon>
        <taxon>Collimonas</taxon>
    </lineage>
</organism>
<evidence type="ECO:0000313" key="2">
    <source>
        <dbReference type="EMBL" id="AMO94110.1"/>
    </source>
</evidence>
<name>A0A127P8F9_9BURK</name>